<feature type="non-terminal residue" evidence="1">
    <location>
        <position position="1"/>
    </location>
</feature>
<organism evidence="1">
    <name type="scientific">Tanacetum cinerariifolium</name>
    <name type="common">Dalmatian daisy</name>
    <name type="synonym">Chrysanthemum cinerariifolium</name>
    <dbReference type="NCBI Taxonomy" id="118510"/>
    <lineage>
        <taxon>Eukaryota</taxon>
        <taxon>Viridiplantae</taxon>
        <taxon>Streptophyta</taxon>
        <taxon>Embryophyta</taxon>
        <taxon>Tracheophyta</taxon>
        <taxon>Spermatophyta</taxon>
        <taxon>Magnoliopsida</taxon>
        <taxon>eudicotyledons</taxon>
        <taxon>Gunneridae</taxon>
        <taxon>Pentapetalae</taxon>
        <taxon>asterids</taxon>
        <taxon>campanulids</taxon>
        <taxon>Asterales</taxon>
        <taxon>Asteraceae</taxon>
        <taxon>Asteroideae</taxon>
        <taxon>Anthemideae</taxon>
        <taxon>Anthemidinae</taxon>
        <taxon>Tanacetum</taxon>
    </lineage>
</organism>
<reference evidence="1" key="1">
    <citation type="journal article" date="2019" name="Sci. Rep.">
        <title>Draft genome of Tanacetum cinerariifolium, the natural source of mosquito coil.</title>
        <authorList>
            <person name="Yamashiro T."/>
            <person name="Shiraishi A."/>
            <person name="Satake H."/>
            <person name="Nakayama K."/>
        </authorList>
    </citation>
    <scope>NUCLEOTIDE SEQUENCE</scope>
</reference>
<accession>A0A699TJM0</accession>
<comment type="caution">
    <text evidence="1">The sequence shown here is derived from an EMBL/GenBank/DDBJ whole genome shotgun (WGS) entry which is preliminary data.</text>
</comment>
<evidence type="ECO:0000313" key="1">
    <source>
        <dbReference type="EMBL" id="GFD10882.1"/>
    </source>
</evidence>
<name>A0A699TJM0_TANCI</name>
<protein>
    <submittedName>
        <fullName evidence="1">Uncharacterized protein</fullName>
    </submittedName>
</protein>
<gene>
    <name evidence="1" type="ORF">Tci_882851</name>
</gene>
<sequence length="93" mass="11072">QLENSLTNEWQRRWLLMRQTVLLNLLLKVKSRIKIMMTTGTLVEMEMEMAWEMYTETVEEIKTEIKEEMGMEILIEMIEVLCLSPMSVLTMTL</sequence>
<dbReference type="AlphaFoldDB" id="A0A699TJM0"/>
<proteinExistence type="predicted"/>
<dbReference type="EMBL" id="BKCJ011255368">
    <property type="protein sequence ID" value="GFD10882.1"/>
    <property type="molecule type" value="Genomic_DNA"/>
</dbReference>